<protein>
    <recommendedName>
        <fullName evidence="8">Peptidase M14 domain-containing protein</fullName>
    </recommendedName>
</protein>
<dbReference type="PROSITE" id="PS52035">
    <property type="entry name" value="PEPTIDASE_M14"/>
    <property type="match status" value="1"/>
</dbReference>
<evidence type="ECO:0000313" key="10">
    <source>
        <dbReference type="Proteomes" id="UP001519460"/>
    </source>
</evidence>
<comment type="caution">
    <text evidence="9">The sequence shown here is derived from an EMBL/GenBank/DDBJ whole genome shotgun (WGS) entry which is preliminary data.</text>
</comment>
<comment type="cofactor">
    <cofactor evidence="1">
        <name>Zn(2+)</name>
        <dbReference type="ChEBI" id="CHEBI:29105"/>
    </cofactor>
</comment>
<keyword evidence="4" id="KW-0378">Hydrolase</keyword>
<evidence type="ECO:0000256" key="7">
    <source>
        <dbReference type="PROSITE-ProRule" id="PRU01379"/>
    </source>
</evidence>
<dbReference type="GO" id="GO:0006508">
    <property type="term" value="P:proteolysis"/>
    <property type="evidence" value="ECO:0007669"/>
    <property type="project" value="UniProtKB-KW"/>
</dbReference>
<feature type="domain" description="Peptidase M14" evidence="8">
    <location>
        <begin position="1"/>
        <end position="219"/>
    </location>
</feature>
<dbReference type="Gene3D" id="3.40.630.10">
    <property type="entry name" value="Zn peptidases"/>
    <property type="match status" value="1"/>
</dbReference>
<dbReference type="Pfam" id="PF00246">
    <property type="entry name" value="Peptidase_M14"/>
    <property type="match status" value="1"/>
</dbReference>
<keyword evidence="6" id="KW-0482">Metalloprotease</keyword>
<dbReference type="EMBL" id="JACVVK020000174">
    <property type="protein sequence ID" value="KAK7486763.1"/>
    <property type="molecule type" value="Genomic_DNA"/>
</dbReference>
<dbReference type="AlphaFoldDB" id="A0ABD0KI65"/>
<sequence>MLPELTTLKNTFPDLVFFDDSGNTPARSRSQADNRIIHVIELGANRGSTDVIMLEVNIHAREHITAAANLYFMDWVLSNYGSNENATFLLDNYHFVIMPVANPDGYDYSFVSSNTAWAQLVLPDKSTLLTQLGEEDTCNPECTQGQCCVRIGMAMTSRKRSAFDPLVPVHSELLCQPLKQAGEKCLLRNVNQEWCDCAPGLTCTHQDDIALNNFFGICR</sequence>
<proteinExistence type="inferred from homology"/>
<keyword evidence="10" id="KW-1185">Reference proteome</keyword>
<evidence type="ECO:0000256" key="1">
    <source>
        <dbReference type="ARBA" id="ARBA00001947"/>
    </source>
</evidence>
<evidence type="ECO:0000259" key="8">
    <source>
        <dbReference type="PROSITE" id="PS52035"/>
    </source>
</evidence>
<evidence type="ECO:0000256" key="5">
    <source>
        <dbReference type="ARBA" id="ARBA00022833"/>
    </source>
</evidence>
<comment type="caution">
    <text evidence="7">Lacks conserved residue(s) required for the propagation of feature annotation.</text>
</comment>
<dbReference type="PANTHER" id="PTHR11705">
    <property type="entry name" value="PROTEASE FAMILY M14 CARBOXYPEPTIDASE A,B"/>
    <property type="match status" value="1"/>
</dbReference>
<organism evidence="9 10">
    <name type="scientific">Batillaria attramentaria</name>
    <dbReference type="NCBI Taxonomy" id="370345"/>
    <lineage>
        <taxon>Eukaryota</taxon>
        <taxon>Metazoa</taxon>
        <taxon>Spiralia</taxon>
        <taxon>Lophotrochozoa</taxon>
        <taxon>Mollusca</taxon>
        <taxon>Gastropoda</taxon>
        <taxon>Caenogastropoda</taxon>
        <taxon>Sorbeoconcha</taxon>
        <taxon>Cerithioidea</taxon>
        <taxon>Batillariidae</taxon>
        <taxon>Batillaria</taxon>
    </lineage>
</organism>
<accession>A0ABD0KI65</accession>
<dbReference type="Proteomes" id="UP001519460">
    <property type="component" value="Unassembled WGS sequence"/>
</dbReference>
<evidence type="ECO:0000256" key="6">
    <source>
        <dbReference type="ARBA" id="ARBA00023049"/>
    </source>
</evidence>
<gene>
    <name evidence="9" type="ORF">BaRGS_00022047</name>
</gene>
<dbReference type="PANTHER" id="PTHR11705:SF143">
    <property type="entry name" value="SLL0236 PROTEIN"/>
    <property type="match status" value="1"/>
</dbReference>
<dbReference type="SUPFAM" id="SSF53187">
    <property type="entry name" value="Zn-dependent exopeptidases"/>
    <property type="match status" value="1"/>
</dbReference>
<evidence type="ECO:0000256" key="2">
    <source>
        <dbReference type="ARBA" id="ARBA00005988"/>
    </source>
</evidence>
<reference evidence="9 10" key="1">
    <citation type="journal article" date="2023" name="Sci. Data">
        <title>Genome assembly of the Korean intertidal mud-creeper Batillaria attramentaria.</title>
        <authorList>
            <person name="Patra A.K."/>
            <person name="Ho P.T."/>
            <person name="Jun S."/>
            <person name="Lee S.J."/>
            <person name="Kim Y."/>
            <person name="Won Y.J."/>
        </authorList>
    </citation>
    <scope>NUCLEOTIDE SEQUENCE [LARGE SCALE GENOMIC DNA]</scope>
    <source>
        <strain evidence="9">Wonlab-2016</strain>
    </source>
</reference>
<keyword evidence="5" id="KW-0862">Zinc</keyword>
<comment type="similarity">
    <text evidence="2 7">Belongs to the peptidase M14 family.</text>
</comment>
<evidence type="ECO:0000256" key="4">
    <source>
        <dbReference type="ARBA" id="ARBA00022801"/>
    </source>
</evidence>
<dbReference type="GO" id="GO:0008237">
    <property type="term" value="F:metallopeptidase activity"/>
    <property type="evidence" value="ECO:0007669"/>
    <property type="project" value="UniProtKB-KW"/>
</dbReference>
<name>A0ABD0KI65_9CAEN</name>
<dbReference type="InterPro" id="IPR000834">
    <property type="entry name" value="Peptidase_M14"/>
</dbReference>
<evidence type="ECO:0000256" key="3">
    <source>
        <dbReference type="ARBA" id="ARBA00022670"/>
    </source>
</evidence>
<evidence type="ECO:0000313" key="9">
    <source>
        <dbReference type="EMBL" id="KAK7486763.1"/>
    </source>
</evidence>
<keyword evidence="3" id="KW-0645">Protease</keyword>